<dbReference type="EMBL" id="JBAMMX010000028">
    <property type="protein sequence ID" value="KAK6911247.1"/>
    <property type="molecule type" value="Genomic_DNA"/>
</dbReference>
<dbReference type="InterPro" id="IPR025322">
    <property type="entry name" value="PADRE_dom"/>
</dbReference>
<organism evidence="2 3">
    <name type="scientific">Dillenia turbinata</name>
    <dbReference type="NCBI Taxonomy" id="194707"/>
    <lineage>
        <taxon>Eukaryota</taxon>
        <taxon>Viridiplantae</taxon>
        <taxon>Streptophyta</taxon>
        <taxon>Embryophyta</taxon>
        <taxon>Tracheophyta</taxon>
        <taxon>Spermatophyta</taxon>
        <taxon>Magnoliopsida</taxon>
        <taxon>eudicotyledons</taxon>
        <taxon>Gunneridae</taxon>
        <taxon>Pentapetalae</taxon>
        <taxon>Dilleniales</taxon>
        <taxon>Dilleniaceae</taxon>
        <taxon>Dillenia</taxon>
    </lineage>
</organism>
<evidence type="ECO:0000256" key="1">
    <source>
        <dbReference type="SAM" id="MobiDB-lite"/>
    </source>
</evidence>
<accession>A0AAN8UIK0</accession>
<comment type="caution">
    <text evidence="2">The sequence shown here is derived from an EMBL/GenBank/DDBJ whole genome shotgun (WGS) entry which is preliminary data.</text>
</comment>
<keyword evidence="3" id="KW-1185">Reference proteome</keyword>
<feature type="region of interest" description="Disordered" evidence="1">
    <location>
        <begin position="82"/>
        <end position="125"/>
    </location>
</feature>
<evidence type="ECO:0000313" key="3">
    <source>
        <dbReference type="Proteomes" id="UP001370490"/>
    </source>
</evidence>
<protein>
    <submittedName>
        <fullName evidence="2">PADRE domain</fullName>
    </submittedName>
</protein>
<dbReference type="Pfam" id="PF14009">
    <property type="entry name" value="PADRE"/>
    <property type="match status" value="1"/>
</dbReference>
<feature type="compositionally biased region" description="Basic and acidic residues" evidence="1">
    <location>
        <begin position="88"/>
        <end position="119"/>
    </location>
</feature>
<dbReference type="Proteomes" id="UP001370490">
    <property type="component" value="Unassembled WGS sequence"/>
</dbReference>
<name>A0AAN8UIK0_9MAGN</name>
<proteinExistence type="predicted"/>
<evidence type="ECO:0000313" key="2">
    <source>
        <dbReference type="EMBL" id="KAK6911247.1"/>
    </source>
</evidence>
<reference evidence="2 3" key="1">
    <citation type="submission" date="2023-12" db="EMBL/GenBank/DDBJ databases">
        <title>A high-quality genome assembly for Dillenia turbinata (Dilleniales).</title>
        <authorList>
            <person name="Chanderbali A."/>
        </authorList>
    </citation>
    <scope>NUCLEOTIDE SEQUENCE [LARGE SCALE GENOMIC DNA]</scope>
    <source>
        <strain evidence="2">LSX21</strain>
        <tissue evidence="2">Leaf</tissue>
    </source>
</reference>
<dbReference type="AlphaFoldDB" id="A0AAN8UIK0"/>
<sequence length="325" mass="36751">MGVVTKEKAVLKLVHPGGHVELHKEPITAAEVMNKNPRHCVTRPDVFEYPWIVVRPESILFPGSIFYIVPYHTIHRLMQSSTSQGNHAHQEQVHSLKLRDKDHRDLCTSSDKSNRDTTRTESSPEMTRLMCLGGALHHSNRQSKVPSHNKAILRGKEQAVCASDDELSRGRYLEGYSTSEMSRFHRLVGKRHTKIPSLSKKKTQKRNEHHLCERLDRKYPIESDNEGVKYRKDSQNRVHELKRLAMVLSTQSEPIMLPDSDGEPKKSCLKRNNTSMRHNLRFATKRSTSSVANATPFTVCAKQIDMDAGTATGMGSGGAIERKVS</sequence>
<gene>
    <name evidence="2" type="ORF">RJ641_023340</name>
</gene>
<dbReference type="PANTHER" id="PTHR33052">
    <property type="entry name" value="DUF4228 DOMAIN PROTEIN-RELATED"/>
    <property type="match status" value="1"/>
</dbReference>